<proteinExistence type="predicted"/>
<dbReference type="SUPFAM" id="SSF82693">
    <property type="entry name" value="Multidrug efflux transporter AcrB pore domain, PN1, PN2, PC1 and PC2 subdomains"/>
    <property type="match status" value="2"/>
</dbReference>
<dbReference type="SUPFAM" id="SSF82714">
    <property type="entry name" value="Multidrug efflux transporter AcrB TolC docking domain, DN and DC subdomains"/>
    <property type="match status" value="2"/>
</dbReference>
<dbReference type="GeneID" id="82525627"/>
<evidence type="ECO:0000313" key="2">
    <source>
        <dbReference type="EMBL" id="PWB03171.1"/>
    </source>
</evidence>
<name>A0A2V1IR54_9BACT</name>
<dbReference type="PANTHER" id="PTHR32063:SF0">
    <property type="entry name" value="SWARMING MOTILITY PROTEIN SWRC"/>
    <property type="match status" value="1"/>
</dbReference>
<feature type="transmembrane region" description="Helical" evidence="1">
    <location>
        <begin position="385"/>
        <end position="405"/>
    </location>
</feature>
<protein>
    <submittedName>
        <fullName evidence="2">AcrB/AcrD/AcrF family protein</fullName>
    </submittedName>
</protein>
<feature type="transmembrane region" description="Helical" evidence="1">
    <location>
        <begin position="984"/>
        <end position="1010"/>
    </location>
</feature>
<evidence type="ECO:0000256" key="1">
    <source>
        <dbReference type="SAM" id="Phobius"/>
    </source>
</evidence>
<feature type="transmembrane region" description="Helical" evidence="1">
    <location>
        <begin position="12"/>
        <end position="30"/>
    </location>
</feature>
<sequence length="1017" mass="112448">MVRYLLNHRIAVIMAFLAMVILGCVTYTTLPVSLLPDIDIPHITVQVTGDNVSARELENTVVTPLRRQLMQVGGLGEIKSETRDGSAIISLTMDYGVNTDLAFIEVNEKIDAAMNSLPKTVTRPKAVKASATDIPVLYLQMTLRDENGRMSFLDMSGIAENIVRRRLEQQPEIAMVDITGVPGKVLRVTPDLDRMTQAGVTVEDLESALTANNVEPGSMSVRDGYYEYNITVTNLLRSVGDVERIKLLKGGKIMELGDFAEVSLTNRVPSGYSLHNSKRAVTLAIIKHGEESMDAMNKALDSTIKYFSDRYPEIEFSKTRSQTELLDFTISNLEQNLILGLLLVFVVCLIFMRSARSSFIIGLSIIVGVILTFLLFYLFNVSINIISMAGLILAVGMMIDNSVIVTENITQFRHRGNGLMNACVKGTNEMITPMLSSSLTTVAVFVPLIFMSGIAGAIFSDQAFSITAGLAASYIVGITLLPVLYYLFENKKSGIKEGKSADSNQNQSPASHQSFISLYDRGMDFCFRHKWTFIASTLLTVPLCVVMFMLMRQERMPEIDSNETIVRIDWNENINLDTNRSRVEALSDSASVESSAYIGMQDYMLSSDFDLSTSEAELYFKTSGPEDISPLQNRIADRIRDKYPSATVSFHKTGNIFEKIFSSDEADIEARISNRNKDAGEIDSLASLCGRIGEATGESLSPVPLRRQIDISVDRTLLAIYNVDYSEVQRALRTAFKGNTVSTLRSYQEYTPIEISGREQSVGEILGNAFVRSRADKNGVRTEIPLRSLVTVGHSRDLKTITAGVAGEYVPIGLEVPGREAKVIETIRETVAADGSHEVEFAGGFFSNARMMRELTVILLVSVMLMYFILCAQFESFLQPLIVLLEIPVDTFFALLALMIFGQTLNLMSAIGIIVTCGIVVNDSILKLDAINELRKGGMPLSEAIHTAGRRRLRAIIMTSLTTVFAMLPVLFTSDMGSELQRPLAIAMIGSMVVGTIVSIFVIPLFYWLIYRKHENK</sequence>
<dbReference type="PROSITE" id="PS51257">
    <property type="entry name" value="PROKAR_LIPOPROTEIN"/>
    <property type="match status" value="1"/>
</dbReference>
<keyword evidence="1" id="KW-1133">Transmembrane helix</keyword>
<feature type="transmembrane region" description="Helical" evidence="1">
    <location>
        <begin position="359"/>
        <end position="379"/>
    </location>
</feature>
<dbReference type="Proteomes" id="UP000244905">
    <property type="component" value="Unassembled WGS sequence"/>
</dbReference>
<evidence type="ECO:0000313" key="3">
    <source>
        <dbReference type="Proteomes" id="UP000244905"/>
    </source>
</evidence>
<accession>A0A2V1IR54</accession>
<dbReference type="SUPFAM" id="SSF82866">
    <property type="entry name" value="Multidrug efflux transporter AcrB transmembrane domain"/>
    <property type="match status" value="2"/>
</dbReference>
<reference evidence="3" key="1">
    <citation type="submission" date="2018-02" db="EMBL/GenBank/DDBJ databases">
        <authorList>
            <person name="Clavel T."/>
            <person name="Strowig T."/>
        </authorList>
    </citation>
    <scope>NUCLEOTIDE SEQUENCE [LARGE SCALE GENOMIC DNA]</scope>
    <source>
        <strain evidence="3">DSM 103720</strain>
    </source>
</reference>
<dbReference type="Gene3D" id="1.20.1640.10">
    <property type="entry name" value="Multidrug efflux transporter AcrB transmembrane domain"/>
    <property type="match status" value="2"/>
</dbReference>
<feature type="transmembrane region" description="Helical" evidence="1">
    <location>
        <begin position="881"/>
        <end position="901"/>
    </location>
</feature>
<feature type="transmembrane region" description="Helical" evidence="1">
    <location>
        <begin position="955"/>
        <end position="972"/>
    </location>
</feature>
<dbReference type="GO" id="GO:0042910">
    <property type="term" value="F:xenobiotic transmembrane transporter activity"/>
    <property type="evidence" value="ECO:0007669"/>
    <property type="project" value="TreeGrafter"/>
</dbReference>
<feature type="transmembrane region" description="Helical" evidence="1">
    <location>
        <begin position="439"/>
        <end position="460"/>
    </location>
</feature>
<dbReference type="EMBL" id="PUEC01000007">
    <property type="protein sequence ID" value="PWB03171.1"/>
    <property type="molecule type" value="Genomic_DNA"/>
</dbReference>
<dbReference type="RefSeq" id="WP_107031771.1">
    <property type="nucleotide sequence ID" value="NZ_CAPEJN010000004.1"/>
</dbReference>
<organism evidence="2 3">
    <name type="scientific">Duncaniella muris</name>
    <dbReference type="NCBI Taxonomy" id="2094150"/>
    <lineage>
        <taxon>Bacteria</taxon>
        <taxon>Pseudomonadati</taxon>
        <taxon>Bacteroidota</taxon>
        <taxon>Bacteroidia</taxon>
        <taxon>Bacteroidales</taxon>
        <taxon>Muribaculaceae</taxon>
        <taxon>Duncaniella</taxon>
    </lineage>
</organism>
<keyword evidence="1" id="KW-0472">Membrane</keyword>
<feature type="transmembrane region" description="Helical" evidence="1">
    <location>
        <begin position="466"/>
        <end position="488"/>
    </location>
</feature>
<dbReference type="Gene3D" id="3.30.70.1430">
    <property type="entry name" value="Multidrug efflux transporter AcrB pore domain"/>
    <property type="match status" value="2"/>
</dbReference>
<keyword evidence="1" id="KW-0812">Transmembrane</keyword>
<dbReference type="PANTHER" id="PTHR32063">
    <property type="match status" value="1"/>
</dbReference>
<feature type="transmembrane region" description="Helical" evidence="1">
    <location>
        <begin position="907"/>
        <end position="926"/>
    </location>
</feature>
<keyword evidence="3" id="KW-1185">Reference proteome</keyword>
<feature type="transmembrane region" description="Helical" evidence="1">
    <location>
        <begin position="336"/>
        <end position="352"/>
    </location>
</feature>
<dbReference type="AlphaFoldDB" id="A0A2V1IR54"/>
<feature type="transmembrane region" description="Helical" evidence="1">
    <location>
        <begin position="531"/>
        <end position="551"/>
    </location>
</feature>
<gene>
    <name evidence="2" type="ORF">C5O23_04620</name>
</gene>
<dbReference type="Gene3D" id="3.30.70.1320">
    <property type="entry name" value="Multidrug efflux transporter AcrB pore domain like"/>
    <property type="match status" value="1"/>
</dbReference>
<dbReference type="GO" id="GO:0005886">
    <property type="term" value="C:plasma membrane"/>
    <property type="evidence" value="ECO:0007669"/>
    <property type="project" value="TreeGrafter"/>
</dbReference>
<feature type="transmembrane region" description="Helical" evidence="1">
    <location>
        <begin position="855"/>
        <end position="874"/>
    </location>
</feature>
<dbReference type="Gene3D" id="3.30.2090.10">
    <property type="entry name" value="Multidrug efflux transporter AcrB TolC docking domain, DN and DC subdomains"/>
    <property type="match status" value="2"/>
</dbReference>
<dbReference type="InterPro" id="IPR001036">
    <property type="entry name" value="Acrflvin-R"/>
</dbReference>
<dbReference type="InterPro" id="IPR027463">
    <property type="entry name" value="AcrB_DN_DC_subdom"/>
</dbReference>
<comment type="caution">
    <text evidence="2">The sequence shown here is derived from an EMBL/GenBank/DDBJ whole genome shotgun (WGS) entry which is preliminary data.</text>
</comment>
<dbReference type="Pfam" id="PF00873">
    <property type="entry name" value="ACR_tran"/>
    <property type="match status" value="1"/>
</dbReference>
<dbReference type="Gene3D" id="3.30.70.1440">
    <property type="entry name" value="Multidrug efflux transporter AcrB pore domain"/>
    <property type="match status" value="1"/>
</dbReference>
<dbReference type="PRINTS" id="PR00702">
    <property type="entry name" value="ACRIFLAVINRP"/>
</dbReference>